<feature type="chain" id="PRO_5014850391" evidence="1">
    <location>
        <begin position="25"/>
        <end position="66"/>
    </location>
</feature>
<reference evidence="2" key="1">
    <citation type="submission" date="2018-01" db="EMBL/GenBank/DDBJ databases">
        <title>An insight into the sialome of Amazonian anophelines.</title>
        <authorList>
            <person name="Ribeiro J.M."/>
            <person name="Scarpassa V."/>
            <person name="Calvo E."/>
        </authorList>
    </citation>
    <scope>NUCLEOTIDE SEQUENCE</scope>
</reference>
<feature type="signal peptide" evidence="1">
    <location>
        <begin position="1"/>
        <end position="24"/>
    </location>
</feature>
<evidence type="ECO:0000313" key="2">
    <source>
        <dbReference type="EMBL" id="MBW72743.1"/>
    </source>
</evidence>
<keyword evidence="1" id="KW-0732">Signal</keyword>
<accession>A0A2M4D5B1</accession>
<name>A0A2M4D5B1_ANODA</name>
<evidence type="ECO:0000256" key="1">
    <source>
        <dbReference type="SAM" id="SignalP"/>
    </source>
</evidence>
<protein>
    <submittedName>
        <fullName evidence="2">Putative secreted protein</fullName>
    </submittedName>
</protein>
<proteinExistence type="predicted"/>
<dbReference type="EMBL" id="GGFL01008565">
    <property type="protein sequence ID" value="MBW72743.1"/>
    <property type="molecule type" value="Transcribed_RNA"/>
</dbReference>
<organism evidence="2">
    <name type="scientific">Anopheles darlingi</name>
    <name type="common">Mosquito</name>
    <dbReference type="NCBI Taxonomy" id="43151"/>
    <lineage>
        <taxon>Eukaryota</taxon>
        <taxon>Metazoa</taxon>
        <taxon>Ecdysozoa</taxon>
        <taxon>Arthropoda</taxon>
        <taxon>Hexapoda</taxon>
        <taxon>Insecta</taxon>
        <taxon>Pterygota</taxon>
        <taxon>Neoptera</taxon>
        <taxon>Endopterygota</taxon>
        <taxon>Diptera</taxon>
        <taxon>Nematocera</taxon>
        <taxon>Culicoidea</taxon>
        <taxon>Culicidae</taxon>
        <taxon>Anophelinae</taxon>
        <taxon>Anopheles</taxon>
    </lineage>
</organism>
<dbReference type="AlphaFoldDB" id="A0A2M4D5B1"/>
<sequence length="66" mass="7193">MLGQTVRWMRLSGSSRRLASPALAILWCSLVADNGTDHHRTGAVAKCSGIYCFFLSQAGKATTREH</sequence>